<dbReference type="OrthoDB" id="9789139at2"/>
<keyword evidence="3" id="KW-1185">Reference proteome</keyword>
<dbReference type="RefSeq" id="WP_160589727.1">
    <property type="nucleotide sequence ID" value="NZ_BAAAFP010000002.1"/>
</dbReference>
<dbReference type="AlphaFoldDB" id="A0A844ZJX4"/>
<gene>
    <name evidence="2" type="ORF">GRI32_03370</name>
</gene>
<dbReference type="Proteomes" id="UP000435243">
    <property type="component" value="Unassembled WGS sequence"/>
</dbReference>
<evidence type="ECO:0000313" key="3">
    <source>
        <dbReference type="Proteomes" id="UP000435243"/>
    </source>
</evidence>
<name>A0A844ZJX4_9SPHN</name>
<accession>A0A844ZJX4</accession>
<organism evidence="2 3">
    <name type="scientific">Alteraurantiacibacter aestuarii</name>
    <dbReference type="NCBI Taxonomy" id="650004"/>
    <lineage>
        <taxon>Bacteria</taxon>
        <taxon>Pseudomonadati</taxon>
        <taxon>Pseudomonadota</taxon>
        <taxon>Alphaproteobacteria</taxon>
        <taxon>Sphingomonadales</taxon>
        <taxon>Erythrobacteraceae</taxon>
        <taxon>Alteraurantiacibacter</taxon>
    </lineage>
</organism>
<reference evidence="2 3" key="1">
    <citation type="submission" date="2019-12" db="EMBL/GenBank/DDBJ databases">
        <title>Genomic-based taxomic classification of the family Erythrobacteraceae.</title>
        <authorList>
            <person name="Xu L."/>
        </authorList>
    </citation>
    <scope>NUCLEOTIDE SEQUENCE [LARGE SCALE GENOMIC DNA]</scope>
    <source>
        <strain evidence="2 3">JCM 16339</strain>
    </source>
</reference>
<feature type="region of interest" description="Disordered" evidence="1">
    <location>
        <begin position="1"/>
        <end position="20"/>
    </location>
</feature>
<proteinExistence type="predicted"/>
<protein>
    <submittedName>
        <fullName evidence="2">DGQHR domain-containing protein</fullName>
    </submittedName>
</protein>
<sequence length="567" mass="63848">MKGSGQMPRKKKPKISKEERFRRRHYTSGRAVFRNIGFERIGSLSDREFTYDGSTGDFDDIYVGDNVVILIEHTISAMGKVGDHLKKKHILFQKIASDPLKFFDFLVSKSKEFADAVSTSYHRDNFIIRIVYNTVNPPSSVTKANVPEPIYMEYPNLKYFEKITGIAKLSTKKEVLQFLGIDPDDVGVNGAFPKKGASDPYDGSILPEASSGFPKGFKVVSFYADPASLLERAYVVRRDGWRGSSESYQRMLQKGKVEQIRKKLRTEKTVFINNLVATLPDNVHPVDEHGKTVDISKLTKTSPVKIGLPRSPNSLGVIDGQHRLYSYYVAKDDDPIIAGLRNNQNLLVTAVIFPGNLSTAERERFEAGMFLNINSNQTNAPKALRQEIQTILKPFGNEAIAKKVMQRLADEGPLEGHVERFFYEQGLLKTTSIVSYGLAPLVKLSGTDSLFAKLTSETQERLLDHDEAALEDYVEFCKSAINEVLAAFKSQIGNARWVTDRNVPERVLTVTYINSFLILMRILIENGQSTSGSVVRAKLGDIGKFKFKDYHSSQYNRMAQDIFARYF</sequence>
<comment type="caution">
    <text evidence="2">The sequence shown here is derived from an EMBL/GenBank/DDBJ whole genome shotgun (WGS) entry which is preliminary data.</text>
</comment>
<dbReference type="NCBIfam" id="TIGR03187">
    <property type="entry name" value="DGQHR"/>
    <property type="match status" value="1"/>
</dbReference>
<evidence type="ECO:0000313" key="2">
    <source>
        <dbReference type="EMBL" id="MXO87773.1"/>
    </source>
</evidence>
<evidence type="ECO:0000256" key="1">
    <source>
        <dbReference type="SAM" id="MobiDB-lite"/>
    </source>
</evidence>
<dbReference type="EMBL" id="WTYY01000002">
    <property type="protein sequence ID" value="MXO87773.1"/>
    <property type="molecule type" value="Genomic_DNA"/>
</dbReference>
<dbReference type="InterPro" id="IPR017601">
    <property type="entry name" value="DGQHR-contain_dom"/>
</dbReference>